<evidence type="ECO:0000313" key="1">
    <source>
        <dbReference type="EMBL" id="SFE87722.1"/>
    </source>
</evidence>
<organism evidence="1 2">
    <name type="scientific">Spirosoma endophyticum</name>
    <dbReference type="NCBI Taxonomy" id="662367"/>
    <lineage>
        <taxon>Bacteria</taxon>
        <taxon>Pseudomonadati</taxon>
        <taxon>Bacteroidota</taxon>
        <taxon>Cytophagia</taxon>
        <taxon>Cytophagales</taxon>
        <taxon>Cytophagaceae</taxon>
        <taxon>Spirosoma</taxon>
    </lineage>
</organism>
<accession>A0A1I2E475</accession>
<name>A0A1I2E475_9BACT</name>
<gene>
    <name evidence="1" type="ORF">SAMN05216167_12119</name>
</gene>
<protein>
    <submittedName>
        <fullName evidence="1">Uncharacterized protein</fullName>
    </submittedName>
</protein>
<dbReference type="EMBL" id="FOLQ01000021">
    <property type="protein sequence ID" value="SFE87722.1"/>
    <property type="molecule type" value="Genomic_DNA"/>
</dbReference>
<dbReference type="OrthoDB" id="9796370at2"/>
<sequence length="1258" mass="144813">MNWVDTTDLRSWANRRDCQETLPQLVRKLIRATSNSIKSIKFPSGENVLIGGWDGILVVSEETDYLPLGTSLWEFGANSDTKGKADDDYQKRTGNPLGFDPAESTFVFVTPRLWKKGDEWVTEKKKDGIWKDIRVINAEMLEEWLEIAPTVAAWLATKHLGKYPNEGIQPSEDFWDEWSSGPKINLQPQIVLGGRSQQVEELFSSLDNPALTAIQSTSRDETLAFIISAFKNDPDREEDFFARSLIVDTPEAFRQLSVLKTPLIFIARFEDEGIFNRAISNKHNVIVPLGADAAENWSDKIILPKIDRDLFVRSLTESGVTGELAEKYSRESLRNITILRRTLEFVRNIPDWAKPENVYDLIPALLVGRWDENYENDREIIARLANINYEEYAKKLTRWLYTSDSPIIKIGNTWRLASPLDAWINASRYLTRNDFTLLQDCFLEILGETNPAFELDPQQRHMAAIYGKVRQYSGWIREGVSQSLILVALFGSQLRFDLPGSAESWINQIVARLLMTTDSVLWKSFEHNLPLIAEAAPSEFLSQVENHLSSDDSPVRALFQEEPGFLTANSYHTGLLWALEGIAWLPEYLSRSSLVLAKLAAVDPGGSLSNRPINSLSGIFKPWYYQTLASFSERVDVLKLIADREREIGWILLMRMLPEGGRDVGIPSHKMRWRRFDETLNKPITHAEIWKMHSTAVDILLSVFDSSEPKLAKLIERSVNMGWVDRDKVLSFIEANYTSINQTTYQAWYSIRRVLSHHRSFPDADWALHVDELTRYEKLYNLLAPTDEVIKVQWMFDEQWPSFADGIDRLKLSHEEQEQLINDRRVEGLTSIYKVYGIEKIKELSMIVKEPIILGNVTGQIIDDQQDILSIAELLNTDDDTLDFFRGFMFRMSIKNGIEWMFQLYKQLEGLGYADSRLAFIILPLNQSGTVWNFIDSLNEEVEHTYWSKVHPHFYHLSIEEKIRGLNYLLDYKRYISAVHVCALFVDEIPTELLVKLLTKLATERAEENVRLMGYEIQRFFDVLDKRDDVELQTLIQLEWLYISILDNHGSGRSTKHLHDELSQNPDFFIEVFKYVHKPGDGSDETEPEDLSGEQLENRGMQAFRLLHSWKQIPGINSDGKINKEFLDEWINRVRDIANRYGRLEAADSHIGQSLAQYNENGEHWPPDEICSIIEQINTDSIKAGFSSATYNKRGSSSRGPFDGGTRERELVAYFNRLAAYQRNRFPNVAIILERLAKGYEQEAKREDDDAERSSLDY</sequence>
<dbReference type="STRING" id="662367.SAMN05216167_12119"/>
<dbReference type="AlphaFoldDB" id="A0A1I2E475"/>
<reference evidence="1 2" key="1">
    <citation type="submission" date="2016-10" db="EMBL/GenBank/DDBJ databases">
        <authorList>
            <person name="de Groot N.N."/>
        </authorList>
    </citation>
    <scope>NUCLEOTIDE SEQUENCE [LARGE SCALE GENOMIC DNA]</scope>
    <source>
        <strain evidence="1 2">DSM 26130</strain>
    </source>
</reference>
<proteinExistence type="predicted"/>
<dbReference type="Proteomes" id="UP000198598">
    <property type="component" value="Unassembled WGS sequence"/>
</dbReference>
<keyword evidence="2" id="KW-1185">Reference proteome</keyword>
<evidence type="ECO:0000313" key="2">
    <source>
        <dbReference type="Proteomes" id="UP000198598"/>
    </source>
</evidence>
<dbReference type="RefSeq" id="WP_093833085.1">
    <property type="nucleotide sequence ID" value="NZ_FOLQ01000021.1"/>
</dbReference>